<gene>
    <name evidence="1" type="ORF">HNR53_000248</name>
</gene>
<dbReference type="EMBL" id="JACHGK010000001">
    <property type="protein sequence ID" value="MBB6443660.1"/>
    <property type="molecule type" value="Genomic_DNA"/>
</dbReference>
<keyword evidence="2" id="KW-1185">Reference proteome</keyword>
<dbReference type="AlphaFoldDB" id="A0A7X0HQA8"/>
<dbReference type="PROSITE" id="PS51257">
    <property type="entry name" value="PROKAR_LIPOPROTEIN"/>
    <property type="match status" value="1"/>
</dbReference>
<organism evidence="1 2">
    <name type="scientific">Bacillus benzoevorans</name>
    <dbReference type="NCBI Taxonomy" id="1456"/>
    <lineage>
        <taxon>Bacteria</taxon>
        <taxon>Bacillati</taxon>
        <taxon>Bacillota</taxon>
        <taxon>Bacilli</taxon>
        <taxon>Bacillales</taxon>
        <taxon>Bacillaceae</taxon>
        <taxon>Bacillus</taxon>
    </lineage>
</organism>
<sequence length="153" mass="17687">MNIVKLRFIIAFFCLYTLVGCTIKDEPAIINRNAEVLLTNKNELQFRFKINEKVFTTEKMYKVKVHIHNKRLASALGSEEIIYGETEIFNGELLEVENGRSSFIYMDPIPLLKDLHVFDINKMISEQQAVSVEITSNEEVIAKTYLTNFTSQM</sequence>
<accession>A0A7X0HQA8</accession>
<comment type="caution">
    <text evidence="1">The sequence shown here is derived from an EMBL/GenBank/DDBJ whole genome shotgun (WGS) entry which is preliminary data.</text>
</comment>
<dbReference type="RefSeq" id="WP_221452169.1">
    <property type="nucleotide sequence ID" value="NZ_JACHGK010000001.1"/>
</dbReference>
<evidence type="ECO:0000313" key="2">
    <source>
        <dbReference type="Proteomes" id="UP000531594"/>
    </source>
</evidence>
<name>A0A7X0HQA8_9BACI</name>
<evidence type="ECO:0000313" key="1">
    <source>
        <dbReference type="EMBL" id="MBB6443660.1"/>
    </source>
</evidence>
<protein>
    <submittedName>
        <fullName evidence="1">Uncharacterized protein</fullName>
    </submittedName>
</protein>
<dbReference type="Proteomes" id="UP000531594">
    <property type="component" value="Unassembled WGS sequence"/>
</dbReference>
<reference evidence="1 2" key="1">
    <citation type="submission" date="2020-08" db="EMBL/GenBank/DDBJ databases">
        <title>Genomic Encyclopedia of Type Strains, Phase IV (KMG-IV): sequencing the most valuable type-strain genomes for metagenomic binning, comparative biology and taxonomic classification.</title>
        <authorList>
            <person name="Goeker M."/>
        </authorList>
    </citation>
    <scope>NUCLEOTIDE SEQUENCE [LARGE SCALE GENOMIC DNA]</scope>
    <source>
        <strain evidence="1 2">DSM 5391</strain>
    </source>
</reference>
<proteinExistence type="predicted"/>